<keyword evidence="3" id="KW-1185">Reference proteome</keyword>
<evidence type="ECO:0000313" key="3">
    <source>
        <dbReference type="Proteomes" id="UP000282985"/>
    </source>
</evidence>
<gene>
    <name evidence="2" type="ORF">DLK05_11460</name>
</gene>
<dbReference type="InterPro" id="IPR021215">
    <property type="entry name" value="DUF2752"/>
</dbReference>
<organism evidence="2 3">
    <name type="scientific">Ancylomarina longa</name>
    <dbReference type="NCBI Taxonomy" id="2487017"/>
    <lineage>
        <taxon>Bacteria</taxon>
        <taxon>Pseudomonadati</taxon>
        <taxon>Bacteroidota</taxon>
        <taxon>Bacteroidia</taxon>
        <taxon>Marinilabiliales</taxon>
        <taxon>Marinifilaceae</taxon>
        <taxon>Ancylomarina</taxon>
    </lineage>
</organism>
<dbReference type="Proteomes" id="UP000282985">
    <property type="component" value="Unassembled WGS sequence"/>
</dbReference>
<dbReference type="EMBL" id="RJJX01000015">
    <property type="protein sequence ID" value="RUT77807.1"/>
    <property type="molecule type" value="Genomic_DNA"/>
</dbReference>
<evidence type="ECO:0000256" key="1">
    <source>
        <dbReference type="SAM" id="Phobius"/>
    </source>
</evidence>
<protein>
    <submittedName>
        <fullName evidence="2">DUF2752 domain-containing protein</fullName>
    </submittedName>
</protein>
<reference evidence="2 3" key="1">
    <citation type="submission" date="2018-11" db="EMBL/GenBank/DDBJ databases">
        <title>Parancylomarina longa gen. nov., sp. nov., isolated from sediments of southern Okinawa.</title>
        <authorList>
            <person name="Fu T."/>
        </authorList>
    </citation>
    <scope>NUCLEOTIDE SEQUENCE [LARGE SCALE GENOMIC DNA]</scope>
    <source>
        <strain evidence="2 3">T3-2 S1-C</strain>
    </source>
</reference>
<evidence type="ECO:0000313" key="2">
    <source>
        <dbReference type="EMBL" id="RUT77807.1"/>
    </source>
</evidence>
<feature type="transmembrane region" description="Helical" evidence="1">
    <location>
        <begin position="47"/>
        <end position="65"/>
    </location>
</feature>
<accession>A0A434ATX6</accession>
<name>A0A434ATX6_9BACT</name>
<dbReference type="RefSeq" id="WP_127344109.1">
    <property type="nucleotide sequence ID" value="NZ_RJJX01000015.1"/>
</dbReference>
<sequence>MWHRFLQWLEQNSLTCTFQKHFGFSCPGCGFQRAIVYLLQGKIWESIQTFPALIPILLLVLLFFLDLKYHFTWGSKALKLLLILSFASLITPYLLHIINTSSFPTV</sequence>
<keyword evidence="1" id="KW-0472">Membrane</keyword>
<feature type="transmembrane region" description="Helical" evidence="1">
    <location>
        <begin position="77"/>
        <end position="98"/>
    </location>
</feature>
<keyword evidence="1" id="KW-0812">Transmembrane</keyword>
<proteinExistence type="predicted"/>
<keyword evidence="1" id="KW-1133">Transmembrane helix</keyword>
<comment type="caution">
    <text evidence="2">The sequence shown here is derived from an EMBL/GenBank/DDBJ whole genome shotgun (WGS) entry which is preliminary data.</text>
</comment>
<dbReference type="AlphaFoldDB" id="A0A434ATX6"/>
<dbReference type="Pfam" id="PF10825">
    <property type="entry name" value="DUF2752"/>
    <property type="match status" value="1"/>
</dbReference>